<dbReference type="EMBL" id="QORE01003171">
    <property type="protein sequence ID" value="RCI69345.1"/>
    <property type="molecule type" value="Genomic_DNA"/>
</dbReference>
<organism evidence="1 2">
    <name type="scientific">Pseudomonas aeruginosa</name>
    <dbReference type="NCBI Taxonomy" id="287"/>
    <lineage>
        <taxon>Bacteria</taxon>
        <taxon>Pseudomonadati</taxon>
        <taxon>Pseudomonadota</taxon>
        <taxon>Gammaproteobacteria</taxon>
        <taxon>Pseudomonadales</taxon>
        <taxon>Pseudomonadaceae</taxon>
        <taxon>Pseudomonas</taxon>
    </lineage>
</organism>
<protein>
    <submittedName>
        <fullName evidence="1">FAD/NAD(P)-binding oxidoreductase</fullName>
    </submittedName>
</protein>
<feature type="non-terminal residue" evidence="1">
    <location>
        <position position="1"/>
    </location>
</feature>
<dbReference type="InterPro" id="IPR041854">
    <property type="entry name" value="BFD-like_2Fe2S-bd_dom_sf"/>
</dbReference>
<proteinExistence type="predicted"/>
<dbReference type="AlphaFoldDB" id="A0A367LVX7"/>
<evidence type="ECO:0000313" key="2">
    <source>
        <dbReference type="Proteomes" id="UP000253594"/>
    </source>
</evidence>
<gene>
    <name evidence="1" type="ORF">DT376_40455</name>
</gene>
<name>A0A367LVX7_PSEAI</name>
<dbReference type="Gene3D" id="1.10.10.1100">
    <property type="entry name" value="BFD-like [2Fe-2S]-binding domain"/>
    <property type="match status" value="1"/>
</dbReference>
<sequence>RALEQGVQDIAGLKMRTRAGMGDCQGRMCIGYCSDRLRRATGRHDVGWLRPRFPIDPIPFSAFQNLGTEA</sequence>
<dbReference type="Proteomes" id="UP000253594">
    <property type="component" value="Unassembled WGS sequence"/>
</dbReference>
<evidence type="ECO:0000313" key="1">
    <source>
        <dbReference type="EMBL" id="RCI69345.1"/>
    </source>
</evidence>
<accession>A0A367LVX7</accession>
<reference evidence="1 2" key="1">
    <citation type="submission" date="2018-07" db="EMBL/GenBank/DDBJ databases">
        <title>Mechanisms of high-level aminoglycoside resistance among Gram-negative pathogens in Brazil.</title>
        <authorList>
            <person name="Ballaben A.S."/>
            <person name="Darini A.L.C."/>
            <person name="Doi Y."/>
        </authorList>
    </citation>
    <scope>NUCLEOTIDE SEQUENCE [LARGE SCALE GENOMIC DNA]</scope>
    <source>
        <strain evidence="1 2">B2-305</strain>
    </source>
</reference>
<comment type="caution">
    <text evidence="1">The sequence shown here is derived from an EMBL/GenBank/DDBJ whole genome shotgun (WGS) entry which is preliminary data.</text>
</comment>